<evidence type="ECO:0000256" key="1">
    <source>
        <dbReference type="SAM" id="MobiDB-lite"/>
    </source>
</evidence>
<dbReference type="SUPFAM" id="SSF49879">
    <property type="entry name" value="SMAD/FHA domain"/>
    <property type="match status" value="1"/>
</dbReference>
<evidence type="ECO:0000259" key="3">
    <source>
        <dbReference type="PROSITE" id="PS50006"/>
    </source>
</evidence>
<dbReference type="InterPro" id="IPR008984">
    <property type="entry name" value="SMAD_FHA_dom_sf"/>
</dbReference>
<dbReference type="PROSITE" id="PS50006">
    <property type="entry name" value="FHA_DOMAIN"/>
    <property type="match status" value="1"/>
</dbReference>
<dbReference type="RefSeq" id="WP_377318692.1">
    <property type="nucleotide sequence ID" value="NZ_JBHSNF010000001.1"/>
</dbReference>
<protein>
    <submittedName>
        <fullName evidence="4">FHA domain-containing protein</fullName>
    </submittedName>
</protein>
<dbReference type="InterPro" id="IPR050923">
    <property type="entry name" value="Cell_Proc_Reg/RNA_Proc"/>
</dbReference>
<dbReference type="InterPro" id="IPR000253">
    <property type="entry name" value="FHA_dom"/>
</dbReference>
<evidence type="ECO:0000256" key="2">
    <source>
        <dbReference type="SAM" id="Phobius"/>
    </source>
</evidence>
<accession>A0ABW0QPK1</accession>
<gene>
    <name evidence="4" type="ORF">ACFPPA_07205</name>
</gene>
<dbReference type="PANTHER" id="PTHR23308">
    <property type="entry name" value="NUCLEAR INHIBITOR OF PROTEIN PHOSPHATASE-1"/>
    <property type="match status" value="1"/>
</dbReference>
<keyword evidence="5" id="KW-1185">Reference proteome</keyword>
<dbReference type="Proteomes" id="UP001596114">
    <property type="component" value="Unassembled WGS sequence"/>
</dbReference>
<name>A0ABW0QPK1_9GAMM</name>
<keyword evidence="2" id="KW-0812">Transmembrane</keyword>
<dbReference type="Gene3D" id="2.60.200.20">
    <property type="match status" value="1"/>
</dbReference>
<feature type="domain" description="FHA" evidence="3">
    <location>
        <begin position="71"/>
        <end position="120"/>
    </location>
</feature>
<reference evidence="5" key="1">
    <citation type="journal article" date="2019" name="Int. J. Syst. Evol. Microbiol.">
        <title>The Global Catalogue of Microorganisms (GCM) 10K type strain sequencing project: providing services to taxonomists for standard genome sequencing and annotation.</title>
        <authorList>
            <consortium name="The Broad Institute Genomics Platform"/>
            <consortium name="The Broad Institute Genome Sequencing Center for Infectious Disease"/>
            <person name="Wu L."/>
            <person name="Ma J."/>
        </authorList>
    </citation>
    <scope>NUCLEOTIDE SEQUENCE [LARGE SCALE GENOMIC DNA]</scope>
    <source>
        <strain evidence="5">CGMCC 1.16619</strain>
    </source>
</reference>
<keyword evidence="2" id="KW-0472">Membrane</keyword>
<dbReference type="CDD" id="cd00060">
    <property type="entry name" value="FHA"/>
    <property type="match status" value="1"/>
</dbReference>
<dbReference type="SMART" id="SM00240">
    <property type="entry name" value="FHA"/>
    <property type="match status" value="1"/>
</dbReference>
<evidence type="ECO:0000313" key="4">
    <source>
        <dbReference type="EMBL" id="MFC5525527.1"/>
    </source>
</evidence>
<proteinExistence type="predicted"/>
<feature type="compositionally biased region" description="Polar residues" evidence="1">
    <location>
        <begin position="14"/>
        <end position="25"/>
    </location>
</feature>
<feature type="region of interest" description="Disordered" evidence="1">
    <location>
        <begin position="1"/>
        <end position="28"/>
    </location>
</feature>
<comment type="caution">
    <text evidence="4">The sequence shown here is derived from an EMBL/GenBank/DDBJ whole genome shotgun (WGS) entry which is preliminary data.</text>
</comment>
<sequence>MSHPGQPPSRRAAGTSSGPQGTRLFSTEALRQYASEADFASDEPASKHEPVLEGISPGLETLRFSLRPGRQTIGRNSDNDIVVDDSSVSASHGWIIIQHGHYVIMNTLSTNGTYVNDRRVHEATLKHGDHIRLGQAEFLFLTRERGAPRLIRPRWIAASLLLVGLGVLAWRLI</sequence>
<organism evidence="4 5">
    <name type="scientific">Rhodanobacter ginsengisoli</name>
    <dbReference type="NCBI Taxonomy" id="418646"/>
    <lineage>
        <taxon>Bacteria</taxon>
        <taxon>Pseudomonadati</taxon>
        <taxon>Pseudomonadota</taxon>
        <taxon>Gammaproteobacteria</taxon>
        <taxon>Lysobacterales</taxon>
        <taxon>Rhodanobacteraceae</taxon>
        <taxon>Rhodanobacter</taxon>
    </lineage>
</organism>
<evidence type="ECO:0000313" key="5">
    <source>
        <dbReference type="Proteomes" id="UP001596114"/>
    </source>
</evidence>
<keyword evidence="2" id="KW-1133">Transmembrane helix</keyword>
<dbReference type="EMBL" id="JBHSNF010000001">
    <property type="protein sequence ID" value="MFC5525527.1"/>
    <property type="molecule type" value="Genomic_DNA"/>
</dbReference>
<feature type="transmembrane region" description="Helical" evidence="2">
    <location>
        <begin position="155"/>
        <end position="172"/>
    </location>
</feature>
<dbReference type="Pfam" id="PF00498">
    <property type="entry name" value="FHA"/>
    <property type="match status" value="1"/>
</dbReference>